<organism evidence="7 8">
    <name type="scientific">Gluconobacter cerinus</name>
    <dbReference type="NCBI Taxonomy" id="38307"/>
    <lineage>
        <taxon>Bacteria</taxon>
        <taxon>Pseudomonadati</taxon>
        <taxon>Pseudomonadota</taxon>
        <taxon>Alphaproteobacteria</taxon>
        <taxon>Acetobacterales</taxon>
        <taxon>Acetobacteraceae</taxon>
        <taxon>Gluconobacter</taxon>
    </lineage>
</organism>
<evidence type="ECO:0000256" key="3">
    <source>
        <dbReference type="ARBA" id="ARBA00009284"/>
    </source>
</evidence>
<comment type="pathway">
    <text evidence="2">Glycan metabolism; osmoregulated periplasmic glucan (OPG) biosynthesis.</text>
</comment>
<dbReference type="AlphaFoldDB" id="A0A1B6VJF3"/>
<dbReference type="UniPathway" id="UPA00637"/>
<dbReference type="InterPro" id="IPR011013">
    <property type="entry name" value="Gal_mutarotase_sf_dom"/>
</dbReference>
<gene>
    <name evidence="7" type="ORF">A0123_01933</name>
</gene>
<keyword evidence="5" id="KW-0574">Periplasm</keyword>
<evidence type="ECO:0000313" key="8">
    <source>
        <dbReference type="Proteomes" id="UP000077786"/>
    </source>
</evidence>
<dbReference type="FunFam" id="2.70.98.10:FF:000001">
    <property type="entry name" value="Glucans biosynthesis protein G"/>
    <property type="match status" value="1"/>
</dbReference>
<dbReference type="SUPFAM" id="SSF74650">
    <property type="entry name" value="Galactose mutarotase-like"/>
    <property type="match status" value="1"/>
</dbReference>
<protein>
    <submittedName>
        <fullName evidence="7">Glucan biosynthesis protein G</fullName>
    </submittedName>
</protein>
<evidence type="ECO:0000259" key="6">
    <source>
        <dbReference type="Pfam" id="PF04349"/>
    </source>
</evidence>
<dbReference type="PANTHER" id="PTHR30504">
    <property type="entry name" value="GLUCANS BIOSYNTHESIS PROTEIN"/>
    <property type="match status" value="1"/>
</dbReference>
<dbReference type="PATRIC" id="fig|38307.3.peg.1991"/>
<evidence type="ECO:0000256" key="5">
    <source>
        <dbReference type="ARBA" id="ARBA00022764"/>
    </source>
</evidence>
<dbReference type="InterPro" id="IPR007444">
    <property type="entry name" value="Glucan_biosyn_MdoG_C"/>
</dbReference>
<evidence type="ECO:0000256" key="2">
    <source>
        <dbReference type="ARBA" id="ARBA00005001"/>
    </source>
</evidence>
<dbReference type="InterPro" id="IPR013783">
    <property type="entry name" value="Ig-like_fold"/>
</dbReference>
<dbReference type="GO" id="GO:0003824">
    <property type="term" value="F:catalytic activity"/>
    <property type="evidence" value="ECO:0007669"/>
    <property type="project" value="InterPro"/>
</dbReference>
<dbReference type="SUPFAM" id="SSF81296">
    <property type="entry name" value="E set domains"/>
    <property type="match status" value="1"/>
</dbReference>
<sequence>MSILRRDLVKLGAGLSLMGTSGRFAYAQSAPPAAKQAPKTVPFDNGTVRAIAQKLARSPYAPPPQSLPSAISNLDFDQFRGITFNPDRALWHGQSLAFEVEFFPRGFLYKPRIAMNEVIGGQSTPIAYDPDLFSYANPMLRVTDDLGFAGLRLRYAINTPGQMEECAVFLGASYFRAVAKGQNYGLSARGFANGTGNTKGEEFALFREFWLEKPEPGVQSVVIHALLDSPSVTGAFSFTIRPGDTTVFDVQSSLFPRQDITESGIAALTGMFYFDANEHNHVDDWRPAAHDSEALQVWTGSGQQLYRPLVNPTDLQFSAFQDSSPHGFGLMQRKRSFHDYEDLALNYEKRPSLWIEPIGNWGDGAVDLVEIPTPNEVNDNIVTFWRPKDALKAGQEYNFTYRMYWGWDTPWPTPLARVAGTRIGAVTDHADARMFVIDFTGAPFQNIPQDAHFHLISQASPGTIRNVVVEPNPNIKGWRTTFEFVPGDAKASELQAQLASDQGPISEKWMYRWTP</sequence>
<evidence type="ECO:0000256" key="1">
    <source>
        <dbReference type="ARBA" id="ARBA00004418"/>
    </source>
</evidence>
<dbReference type="Gene3D" id="2.70.98.10">
    <property type="match status" value="1"/>
</dbReference>
<name>A0A1B6VJF3_9PROT</name>
<reference evidence="7 8" key="1">
    <citation type="submission" date="2016-03" db="EMBL/GenBank/DDBJ databases">
        <title>Draft genome sequence of Gluconobacter cerinus strain CECT 9110.</title>
        <authorList>
            <person name="Sainz F."/>
            <person name="Mas A."/>
            <person name="Torija M.J."/>
        </authorList>
    </citation>
    <scope>NUCLEOTIDE SEQUENCE [LARGE SCALE GENOMIC DNA]</scope>
    <source>
        <strain evidence="7 8">CECT 9110</strain>
    </source>
</reference>
<dbReference type="EMBL" id="LUTU01000008">
    <property type="protein sequence ID" value="OAJ67334.1"/>
    <property type="molecule type" value="Genomic_DNA"/>
</dbReference>
<dbReference type="InterPro" id="IPR014718">
    <property type="entry name" value="GH-type_carb-bd"/>
</dbReference>
<proteinExistence type="inferred from homology"/>
<dbReference type="GO" id="GO:0030288">
    <property type="term" value="C:outer membrane-bounded periplasmic space"/>
    <property type="evidence" value="ECO:0007669"/>
    <property type="project" value="TreeGrafter"/>
</dbReference>
<dbReference type="Proteomes" id="UP000077786">
    <property type="component" value="Unassembled WGS sequence"/>
</dbReference>
<keyword evidence="4" id="KW-0732">Signal</keyword>
<dbReference type="GO" id="GO:0030246">
    <property type="term" value="F:carbohydrate binding"/>
    <property type="evidence" value="ECO:0007669"/>
    <property type="project" value="InterPro"/>
</dbReference>
<dbReference type="PIRSF" id="PIRSF006281">
    <property type="entry name" value="MdoG"/>
    <property type="match status" value="1"/>
</dbReference>
<feature type="domain" description="Glucan biosynthesis periplasmic MdoG C-terminal" evidence="6">
    <location>
        <begin position="43"/>
        <end position="513"/>
    </location>
</feature>
<dbReference type="Pfam" id="PF04349">
    <property type="entry name" value="MdoG"/>
    <property type="match status" value="1"/>
</dbReference>
<dbReference type="GO" id="GO:0051274">
    <property type="term" value="P:beta-glucan biosynthetic process"/>
    <property type="evidence" value="ECO:0007669"/>
    <property type="project" value="TreeGrafter"/>
</dbReference>
<accession>A0A1B6VJF3</accession>
<comment type="subcellular location">
    <subcellularLocation>
        <location evidence="1">Periplasm</location>
    </subcellularLocation>
</comment>
<dbReference type="PANTHER" id="PTHR30504:SF2">
    <property type="entry name" value="GLUCANS BIOSYNTHESIS PROTEIN G"/>
    <property type="match status" value="1"/>
</dbReference>
<comment type="similarity">
    <text evidence="3">Belongs to the OpgD/OpgG family.</text>
</comment>
<dbReference type="Gene3D" id="2.60.40.10">
    <property type="entry name" value="Immunoglobulins"/>
    <property type="match status" value="1"/>
</dbReference>
<dbReference type="InterPro" id="IPR014438">
    <property type="entry name" value="Glucan_biosyn_MdoG/MdoD"/>
</dbReference>
<dbReference type="OrthoDB" id="9777817at2"/>
<comment type="caution">
    <text evidence="7">The sequence shown here is derived from an EMBL/GenBank/DDBJ whole genome shotgun (WGS) entry which is preliminary data.</text>
</comment>
<evidence type="ECO:0000313" key="7">
    <source>
        <dbReference type="EMBL" id="OAJ67334.1"/>
    </source>
</evidence>
<dbReference type="InterPro" id="IPR014756">
    <property type="entry name" value="Ig_E-set"/>
</dbReference>
<evidence type="ECO:0000256" key="4">
    <source>
        <dbReference type="ARBA" id="ARBA00022729"/>
    </source>
</evidence>
<dbReference type="RefSeq" id="WP_046900706.1">
    <property type="nucleotide sequence ID" value="NZ_JAERLC010000003.1"/>
</dbReference>